<dbReference type="AlphaFoldDB" id="A0A9E8ZF53"/>
<keyword evidence="1" id="KW-0175">Coiled coil</keyword>
<dbReference type="InterPro" id="IPR051918">
    <property type="entry name" value="STPP_CPPED1"/>
</dbReference>
<dbReference type="PANTHER" id="PTHR43143">
    <property type="entry name" value="METALLOPHOSPHOESTERASE, CALCINEURIN SUPERFAMILY"/>
    <property type="match status" value="1"/>
</dbReference>
<keyword evidence="3" id="KW-1185">Reference proteome</keyword>
<dbReference type="RefSeq" id="WP_268612105.1">
    <property type="nucleotide sequence ID" value="NZ_CP113797.1"/>
</dbReference>
<dbReference type="EMBL" id="CP113797">
    <property type="protein sequence ID" value="WAL62023.1"/>
    <property type="molecule type" value="Genomic_DNA"/>
</dbReference>
<name>A0A9E8ZF53_9CYAN</name>
<dbReference type="KEGG" id="tsin:OXH18_08585"/>
<dbReference type="PANTHER" id="PTHR43143:SF1">
    <property type="entry name" value="SERINE_THREONINE-PROTEIN PHOSPHATASE CPPED1"/>
    <property type="match status" value="1"/>
</dbReference>
<evidence type="ECO:0000313" key="2">
    <source>
        <dbReference type="EMBL" id="WAL62023.1"/>
    </source>
</evidence>
<feature type="coiled-coil region" evidence="1">
    <location>
        <begin position="267"/>
        <end position="325"/>
    </location>
</feature>
<dbReference type="Proteomes" id="UP001163152">
    <property type="component" value="Chromosome"/>
</dbReference>
<evidence type="ECO:0000256" key="1">
    <source>
        <dbReference type="SAM" id="Coils"/>
    </source>
</evidence>
<evidence type="ECO:0000313" key="3">
    <source>
        <dbReference type="Proteomes" id="UP001163152"/>
    </source>
</evidence>
<protein>
    <submittedName>
        <fullName evidence="2">Metallophosphoesterase</fullName>
    </submittedName>
</protein>
<sequence>MQFVSEPSTAVKIQKMKQRVRWQDPLIQERQIDQTQFILDDGAASSEDSEFSFLVIGDSGAGAHLSQNPQRQVAELMAEHRDECRFVLHTGDVVYLVGSKEFYPSNFIEPYREFLVGGDYPAQIRYDRMVFKVPILPVLGNHDYYELPIVYGVLSQLSLPIRRLFRSRIDFDVGFHGSGKGDAYARAFLDYLCGIANRQELARHLDRRYTGQTRTGRCLRYQPKEFTRLPNRYYAFHYGGIDFFALDSNTFNAPLPLSLDAEGENHRHRLAEKKLEVEQQKEDAIEQSTQLNPNDPIEAEQLDDLRTKIEHLEEMERDIDKQLQTTESPDVDYEQLEWLQDRLIESWHTQSVRGRIIYFHHPPYVTEATKWEQSQTLAVRYRLRHVFDRVAEAVGEQAQHRPLVDLVLNGHAHCLEYLRTTTTGHADANINWIVCGGSGYSLRRQRPEGTDLTETVEQPGQPEPRLVARSHLFVGRTGQGSRKRRPYSFIRIDVKAGQPLKLVVRPYVAERYQRTWSNQVLPAIELGG</sequence>
<organism evidence="2 3">
    <name type="scientific">Thermocoleostomius sinensis A174</name>
    <dbReference type="NCBI Taxonomy" id="2016057"/>
    <lineage>
        <taxon>Bacteria</taxon>
        <taxon>Bacillati</taxon>
        <taxon>Cyanobacteriota</taxon>
        <taxon>Cyanophyceae</taxon>
        <taxon>Oculatellales</taxon>
        <taxon>Oculatellaceae</taxon>
        <taxon>Thermocoleostomius</taxon>
    </lineage>
</organism>
<dbReference type="Gene3D" id="3.60.21.10">
    <property type="match status" value="2"/>
</dbReference>
<accession>A0A9E8ZF53</accession>
<dbReference type="SUPFAM" id="SSF56300">
    <property type="entry name" value="Metallo-dependent phosphatases"/>
    <property type="match status" value="1"/>
</dbReference>
<dbReference type="InterPro" id="IPR029052">
    <property type="entry name" value="Metallo-depent_PP-like"/>
</dbReference>
<proteinExistence type="predicted"/>
<gene>
    <name evidence="2" type="ORF">OXH18_08585</name>
</gene>
<reference evidence="2" key="1">
    <citation type="submission" date="2022-12" db="EMBL/GenBank/DDBJ databases">
        <title>Polyphasic identification of a Novel Hot-Spring Cyanobacterium Ocullathermofonsia sinensis gen nov. sp. nov. and Genomic Insights on its Adaptations to the Thermal Habitat.</title>
        <authorList>
            <person name="Daroch M."/>
            <person name="Tang J."/>
            <person name="Jiang Y."/>
        </authorList>
    </citation>
    <scope>NUCLEOTIDE SEQUENCE</scope>
    <source>
        <strain evidence="2">PKUAC-SCTA174</strain>
    </source>
</reference>